<dbReference type="Gene3D" id="3.40.30.10">
    <property type="entry name" value="Glutaredoxin"/>
    <property type="match status" value="1"/>
</dbReference>
<dbReference type="InterPro" id="IPR007741">
    <property type="entry name" value="Ribosomal_mL43/mS25/NADH_DH"/>
</dbReference>
<dbReference type="SUPFAM" id="SSF52833">
    <property type="entry name" value="Thioredoxin-like"/>
    <property type="match status" value="1"/>
</dbReference>
<name>A0A8H7C1D7_AGABI</name>
<dbReference type="EMBL" id="JABXXO010000015">
    <property type="protein sequence ID" value="KAF7760522.1"/>
    <property type="molecule type" value="Genomic_DNA"/>
</dbReference>
<feature type="domain" description="Ribosomal protein/NADH dehydrogenase" evidence="10">
    <location>
        <begin position="20"/>
        <end position="93"/>
    </location>
</feature>
<keyword evidence="9" id="KW-0472">Membrane</keyword>
<dbReference type="OMA" id="FIEQQYV"/>
<dbReference type="PANTHER" id="PTHR12878">
    <property type="entry name" value="NADH-UBIQUINONE OXIDOREDUCTASE B8 SUBUNIT"/>
    <property type="match status" value="1"/>
</dbReference>
<dbReference type="InterPro" id="IPR036249">
    <property type="entry name" value="Thioredoxin-like_sf"/>
</dbReference>
<evidence type="ECO:0000256" key="2">
    <source>
        <dbReference type="ARBA" id="ARBA00004443"/>
    </source>
</evidence>
<evidence type="ECO:0000256" key="4">
    <source>
        <dbReference type="ARBA" id="ARBA00022448"/>
    </source>
</evidence>
<evidence type="ECO:0000313" key="12">
    <source>
        <dbReference type="Proteomes" id="UP000629468"/>
    </source>
</evidence>
<keyword evidence="5" id="KW-0679">Respiratory chain</keyword>
<evidence type="ECO:0000313" key="11">
    <source>
        <dbReference type="EMBL" id="KAF7760522.1"/>
    </source>
</evidence>
<evidence type="ECO:0000256" key="1">
    <source>
        <dbReference type="ARBA" id="ARBA00003195"/>
    </source>
</evidence>
<proteinExistence type="inferred from homology"/>
<evidence type="ECO:0000256" key="8">
    <source>
        <dbReference type="ARBA" id="ARBA00023128"/>
    </source>
</evidence>
<dbReference type="PIRSF" id="PIRSF005822">
    <property type="entry name" value="NDUA2"/>
    <property type="match status" value="1"/>
</dbReference>
<keyword evidence="4" id="KW-0813">Transport</keyword>
<dbReference type="SMART" id="SM00916">
    <property type="entry name" value="L51_S25_CI-B8"/>
    <property type="match status" value="1"/>
</dbReference>
<evidence type="ECO:0000256" key="9">
    <source>
        <dbReference type="ARBA" id="ARBA00023136"/>
    </source>
</evidence>
<keyword evidence="8" id="KW-0496">Mitochondrion</keyword>
<comment type="caution">
    <text evidence="11">The sequence shown here is derived from an EMBL/GenBank/DDBJ whole genome shotgun (WGS) entry which is preliminary data.</text>
</comment>
<evidence type="ECO:0000256" key="5">
    <source>
        <dbReference type="ARBA" id="ARBA00022660"/>
    </source>
</evidence>
<dbReference type="InterPro" id="IPR016464">
    <property type="entry name" value="NADH_Ub_cplx-1_asu_su-2"/>
</dbReference>
<dbReference type="Proteomes" id="UP000629468">
    <property type="component" value="Unassembled WGS sequence"/>
</dbReference>
<keyword evidence="6" id="KW-0999">Mitochondrion inner membrane</keyword>
<dbReference type="Pfam" id="PF05047">
    <property type="entry name" value="L51_S25_CI-B8"/>
    <property type="match status" value="1"/>
</dbReference>
<comment type="similarity">
    <text evidence="3">Belongs to the complex I NDUFA2 subunit family.</text>
</comment>
<comment type="function">
    <text evidence="1">Accessory subunit of the mitochondrial membrane respiratory chain NADH dehydrogenase (Complex I), that is believed not to be involved in catalysis. Complex I functions in the transfer of electrons from NADH to the respiratory chain. The immediate electron acceptor for the enzyme is believed to be ubiquinone.</text>
</comment>
<evidence type="ECO:0000256" key="3">
    <source>
        <dbReference type="ARBA" id="ARBA00008939"/>
    </source>
</evidence>
<dbReference type="GO" id="GO:0005743">
    <property type="term" value="C:mitochondrial inner membrane"/>
    <property type="evidence" value="ECO:0007669"/>
    <property type="project" value="UniProtKB-SubCell"/>
</dbReference>
<protein>
    <recommendedName>
        <fullName evidence="10">Ribosomal protein/NADH dehydrogenase domain-containing protein</fullName>
    </recommendedName>
</protein>
<keyword evidence="7" id="KW-0249">Electron transport</keyword>
<organism evidence="11 12">
    <name type="scientific">Agaricus bisporus var. burnettii</name>
    <dbReference type="NCBI Taxonomy" id="192524"/>
    <lineage>
        <taxon>Eukaryota</taxon>
        <taxon>Fungi</taxon>
        <taxon>Dikarya</taxon>
        <taxon>Basidiomycota</taxon>
        <taxon>Agaricomycotina</taxon>
        <taxon>Agaricomycetes</taxon>
        <taxon>Agaricomycetidae</taxon>
        <taxon>Agaricales</taxon>
        <taxon>Agaricineae</taxon>
        <taxon>Agaricaceae</taxon>
        <taxon>Agaricus</taxon>
    </lineage>
</organism>
<dbReference type="AlphaFoldDB" id="A0A8H7C1D7"/>
<reference evidence="11 12" key="1">
    <citation type="journal article" name="Sci. Rep.">
        <title>Telomere-to-telomere assembled and centromere annotated genomes of the two main subspecies of the button mushroom Agaricus bisporus reveal especially polymorphic chromosome ends.</title>
        <authorList>
            <person name="Sonnenberg A.S.M."/>
            <person name="Sedaghat-Telgerd N."/>
            <person name="Lavrijssen B."/>
            <person name="Ohm R.A."/>
            <person name="Hendrickx P.M."/>
            <person name="Scholtmeijer K."/>
            <person name="Baars J.J.P."/>
            <person name="van Peer A."/>
        </authorList>
    </citation>
    <scope>NUCLEOTIDE SEQUENCE [LARGE SCALE GENOMIC DNA]</scope>
    <source>
        <strain evidence="11 12">H119_p4</strain>
    </source>
</reference>
<accession>A0A8H7C1D7</accession>
<evidence type="ECO:0000256" key="6">
    <source>
        <dbReference type="ARBA" id="ARBA00022792"/>
    </source>
</evidence>
<evidence type="ECO:0000256" key="7">
    <source>
        <dbReference type="ARBA" id="ARBA00022982"/>
    </source>
</evidence>
<evidence type="ECO:0000259" key="10">
    <source>
        <dbReference type="SMART" id="SM00916"/>
    </source>
</evidence>
<dbReference type="PANTHER" id="PTHR12878:SF0">
    <property type="entry name" value="NADH DEHYDROGENASE [UBIQUINONE] 1 ALPHA SUBCOMPLEX SUBUNIT 2"/>
    <property type="match status" value="1"/>
</dbReference>
<comment type="subcellular location">
    <subcellularLocation>
        <location evidence="2">Mitochondrion inner membrane</location>
        <topology evidence="2">Peripheral membrane protein</topology>
        <orientation evidence="2">Matrix side</orientation>
    </subcellularLocation>
</comment>
<sequence>MSFSKALPPALRELRFFFSQSGTASAGTREFVLARYNTIKQHNPDLPVLIREADGTPARFFARFEHGVEQHAELENLSSKEVETRVTQLLTPS</sequence>
<gene>
    <name evidence="11" type="ORF">Agabi119p4_11198</name>
</gene>